<name>A0A7I7S0L8_9MYCO</name>
<dbReference type="SUPFAM" id="SSF88697">
    <property type="entry name" value="PUA domain-like"/>
    <property type="match status" value="1"/>
</dbReference>
<geneLocation type="plasmid" evidence="3">
    <name>pjcm18538 dna</name>
</geneLocation>
<dbReference type="Proteomes" id="UP000467428">
    <property type="component" value="Chromosome"/>
</dbReference>
<dbReference type="GO" id="GO:0006508">
    <property type="term" value="P:proteolysis"/>
    <property type="evidence" value="ECO:0007669"/>
    <property type="project" value="UniProtKB-KW"/>
</dbReference>
<keyword evidence="2" id="KW-0645">Protease</keyword>
<dbReference type="AlphaFoldDB" id="A0A7I7S0L8"/>
<feature type="domain" description="Lon N-terminal" evidence="1">
    <location>
        <begin position="1"/>
        <end position="196"/>
    </location>
</feature>
<dbReference type="PANTHER" id="PTHR46732">
    <property type="entry name" value="ATP-DEPENDENT PROTEASE LA (LON) DOMAIN PROTEIN"/>
    <property type="match status" value="1"/>
</dbReference>
<dbReference type="EMBL" id="AP022593">
    <property type="protein sequence ID" value="BBY49749.1"/>
    <property type="molecule type" value="Genomic_DNA"/>
</dbReference>
<gene>
    <name evidence="2" type="ORF">MARA_32170</name>
</gene>
<accession>A0A7I7S0L8</accession>
<dbReference type="Gene3D" id="2.30.130.40">
    <property type="entry name" value="LON domain-like"/>
    <property type="match status" value="1"/>
</dbReference>
<keyword evidence="2" id="KW-0378">Hydrolase</keyword>
<proteinExistence type="predicted"/>
<reference evidence="2 3" key="1">
    <citation type="journal article" date="2019" name="Emerg. Microbes Infect.">
        <title>Comprehensive subspecies identification of 175 nontuberculous mycobacteria species based on 7547 genomic profiles.</title>
        <authorList>
            <person name="Matsumoto Y."/>
            <person name="Kinjo T."/>
            <person name="Motooka D."/>
            <person name="Nabeya D."/>
            <person name="Jung N."/>
            <person name="Uechi K."/>
            <person name="Horii T."/>
            <person name="Iida T."/>
            <person name="Fujita J."/>
            <person name="Nakamura S."/>
        </authorList>
    </citation>
    <scope>NUCLEOTIDE SEQUENCE [LARGE SCALE GENOMIC DNA]</scope>
    <source>
        <strain evidence="2 3">JCM 18538</strain>
    </source>
</reference>
<dbReference type="InterPro" id="IPR003111">
    <property type="entry name" value="Lon_prtase_N"/>
</dbReference>
<keyword evidence="3" id="KW-1185">Reference proteome</keyword>
<dbReference type="Pfam" id="PF02190">
    <property type="entry name" value="LON_substr_bdg"/>
    <property type="match status" value="1"/>
</dbReference>
<sequence>MFPLESVRLPGEDLPLRIFEPRYSALVRDCLAGDREFGVVLIEAGREVGGGDRRLDVGTLAHVVEADDQGDGRYRILCEMRGRIRVERWHDDEPYPRASVEPWPDEPGRAVSGADIEDVENRVMAVFERLADSQDKVLPPKRELLGEPEPGDDAGKRLYALAARVPMGQADRYSVLAAPSAADRLEALSEAVETLTAMIEFELDAPTAED</sequence>
<protein>
    <submittedName>
        <fullName evidence="2">ATP-dependent protease</fullName>
    </submittedName>
</protein>
<dbReference type="PANTHER" id="PTHR46732:SF8">
    <property type="entry name" value="ATP-DEPENDENT PROTEASE LA (LON) DOMAIN PROTEIN"/>
    <property type="match status" value="1"/>
</dbReference>
<evidence type="ECO:0000313" key="2">
    <source>
        <dbReference type="EMBL" id="BBY49749.1"/>
    </source>
</evidence>
<evidence type="ECO:0000313" key="3">
    <source>
        <dbReference type="Proteomes" id="UP000467428"/>
    </source>
</evidence>
<organism evidence="2 3">
    <name type="scientific">Mycolicibacterium arabiense</name>
    <dbReference type="NCBI Taxonomy" id="1286181"/>
    <lineage>
        <taxon>Bacteria</taxon>
        <taxon>Bacillati</taxon>
        <taxon>Actinomycetota</taxon>
        <taxon>Actinomycetes</taxon>
        <taxon>Mycobacteriales</taxon>
        <taxon>Mycobacteriaceae</taxon>
        <taxon>Mycolicibacterium</taxon>
    </lineage>
</organism>
<evidence type="ECO:0000259" key="1">
    <source>
        <dbReference type="PROSITE" id="PS51787"/>
    </source>
</evidence>
<dbReference type="SMART" id="SM00464">
    <property type="entry name" value="LON"/>
    <property type="match status" value="1"/>
</dbReference>
<dbReference type="GO" id="GO:0008233">
    <property type="term" value="F:peptidase activity"/>
    <property type="evidence" value="ECO:0007669"/>
    <property type="project" value="UniProtKB-KW"/>
</dbReference>
<dbReference type="PROSITE" id="PS51787">
    <property type="entry name" value="LON_N"/>
    <property type="match status" value="1"/>
</dbReference>
<dbReference type="InterPro" id="IPR046336">
    <property type="entry name" value="Lon_prtase_N_sf"/>
</dbReference>
<dbReference type="InterPro" id="IPR015947">
    <property type="entry name" value="PUA-like_sf"/>
</dbReference>
<dbReference type="KEGG" id="marz:MARA_32170"/>